<name>A0A814D5E0_9BILA</name>
<accession>A0A814D5E0</accession>
<dbReference type="EMBL" id="CAJNOC010002826">
    <property type="protein sequence ID" value="CAF0953607.1"/>
    <property type="molecule type" value="Genomic_DNA"/>
</dbReference>
<sequence length="255" mass="29906">MLFLFTLKKIIKKLETEVSGSSTETDFEDDEKKKVQKAKQKDDEIEMVAIIYDIPDEKHPFFHLNKVPSTVDIKNIIENLEKDELIRDTRISFLLDENNQYLLVEAIITSNKIFKVPKKKGTKFIKENMSEVKPSLENSLRSISEQLNKLNQHFIQTTQDSLLETNIENEEKNNETVVYTQKDFTNELRKKIKENFPDNPNETLSFYQNKDNCAFTSIKTHLKKYLPYKTEFNVAWLNTSNSLKNDRSAAKKQKE</sequence>
<proteinExistence type="predicted"/>
<comment type="caution">
    <text evidence="1">The sequence shown here is derived from an EMBL/GenBank/DDBJ whole genome shotgun (WGS) entry which is preliminary data.</text>
</comment>
<organism evidence="1 2">
    <name type="scientific">Brachionus calyciflorus</name>
    <dbReference type="NCBI Taxonomy" id="104777"/>
    <lineage>
        <taxon>Eukaryota</taxon>
        <taxon>Metazoa</taxon>
        <taxon>Spiralia</taxon>
        <taxon>Gnathifera</taxon>
        <taxon>Rotifera</taxon>
        <taxon>Eurotatoria</taxon>
        <taxon>Monogononta</taxon>
        <taxon>Pseudotrocha</taxon>
        <taxon>Ploima</taxon>
        <taxon>Brachionidae</taxon>
        <taxon>Brachionus</taxon>
    </lineage>
</organism>
<keyword evidence="2" id="KW-1185">Reference proteome</keyword>
<protein>
    <submittedName>
        <fullName evidence="1">Uncharacterized protein</fullName>
    </submittedName>
</protein>
<dbReference type="OrthoDB" id="10192418at2759"/>
<gene>
    <name evidence="1" type="ORF">OXX778_LOCUS14076</name>
</gene>
<evidence type="ECO:0000313" key="1">
    <source>
        <dbReference type="EMBL" id="CAF0953607.1"/>
    </source>
</evidence>
<evidence type="ECO:0000313" key="2">
    <source>
        <dbReference type="Proteomes" id="UP000663879"/>
    </source>
</evidence>
<reference evidence="1" key="1">
    <citation type="submission" date="2021-02" db="EMBL/GenBank/DDBJ databases">
        <authorList>
            <person name="Nowell W R."/>
        </authorList>
    </citation>
    <scope>NUCLEOTIDE SEQUENCE</scope>
    <source>
        <strain evidence="1">Ploen Becks lab</strain>
    </source>
</reference>
<dbReference type="AlphaFoldDB" id="A0A814D5E0"/>
<dbReference type="Proteomes" id="UP000663879">
    <property type="component" value="Unassembled WGS sequence"/>
</dbReference>